<proteinExistence type="predicted"/>
<dbReference type="AlphaFoldDB" id="A0A1G8TC76"/>
<evidence type="ECO:0000313" key="2">
    <source>
        <dbReference type="Proteomes" id="UP000199340"/>
    </source>
</evidence>
<name>A0A1G8TC76_9RHOB</name>
<keyword evidence="2" id="KW-1185">Reference proteome</keyword>
<organism evidence="1 2">
    <name type="scientific">Lutimaribacter saemankumensis</name>
    <dbReference type="NCBI Taxonomy" id="490829"/>
    <lineage>
        <taxon>Bacteria</taxon>
        <taxon>Pseudomonadati</taxon>
        <taxon>Pseudomonadota</taxon>
        <taxon>Alphaproteobacteria</taxon>
        <taxon>Rhodobacterales</taxon>
        <taxon>Roseobacteraceae</taxon>
        <taxon>Lutimaribacter</taxon>
    </lineage>
</organism>
<dbReference type="EMBL" id="FNEB01000020">
    <property type="protein sequence ID" value="SDJ38977.1"/>
    <property type="molecule type" value="Genomic_DNA"/>
</dbReference>
<protein>
    <submittedName>
        <fullName evidence="1">Uncharacterized protein</fullName>
    </submittedName>
</protein>
<reference evidence="1 2" key="1">
    <citation type="submission" date="2016-10" db="EMBL/GenBank/DDBJ databases">
        <authorList>
            <person name="de Groot N.N."/>
        </authorList>
    </citation>
    <scope>NUCLEOTIDE SEQUENCE [LARGE SCALE GENOMIC DNA]</scope>
    <source>
        <strain evidence="1 2">DSM 28010</strain>
    </source>
</reference>
<gene>
    <name evidence="1" type="ORF">SAMN05421850_1201</name>
</gene>
<evidence type="ECO:0000313" key="1">
    <source>
        <dbReference type="EMBL" id="SDJ38977.1"/>
    </source>
</evidence>
<accession>A0A1G8TC76</accession>
<dbReference type="Proteomes" id="UP000199340">
    <property type="component" value="Unassembled WGS sequence"/>
</dbReference>
<sequence length="257" mass="29369">MHWAIGRRLPKPSSQWKPARSCTNNYLGPIRSGCSAEQIEHCCCFLFTTNHLPLWIEPEDRRYYIIEIDHDGHATGPQADRFVALVERVYAFMDDDRALAGLYRALMERRIANGFSAKTLNIARDATPIMRRIQGASEKTVRALLAETLEGNGQHAVPEADVVRLIREDLKQNPNSTRHLMTELGWSKFKAKWDGKDYVRAIWVREGFWIERGSVRGPRGYSQSITEHLTTPLLPEEEDDISTESDLVALVLEEGMY</sequence>